<sequence length="401" mass="38929">MNNGPERGRHPGEVSGEAPGETPGGQHDGASGGRSGDHLGGHSGTPDDGLTGDGLTGDERALRQLLHGAVRDLRPADGSLDLLRRAVPERRARKRQLAVGAAAAALLFGTAVPAFFHVAGTGSTAEDRAITAGHGEQVHDGTDAEPGQGERTRPSSRPPGERATGGGETGADGARPKLPGPGASPGASPGTAPGTAPETAAGSAAPDAPVCGPKGLGVTVAEAGRPEPDGKVYGTFRVTNVSGAECLVGGDGAVAVRAAGAADAGRIGVVRHTAGDPATGLPDTPAENRLLLRPAAAYEVKFAWVPSETCPAGGGGTSPGPSPSGDTPSSGDSGGTGGTGGPNDTGPAAEPQAQLGTGDGTPEAGSVTVTHTAEGGAPEARATVDNACAGTVYHTGALPTE</sequence>
<feature type="compositionally biased region" description="Gly residues" evidence="1">
    <location>
        <begin position="332"/>
        <end position="343"/>
    </location>
</feature>
<accession>A0ABT2CMK6</accession>
<feature type="region of interest" description="Disordered" evidence="1">
    <location>
        <begin position="311"/>
        <end position="382"/>
    </location>
</feature>
<name>A0ABT2CMK6_9ACTN</name>
<feature type="region of interest" description="Disordered" evidence="1">
    <location>
        <begin position="1"/>
        <end position="56"/>
    </location>
</feature>
<feature type="compositionally biased region" description="Low complexity" evidence="1">
    <location>
        <begin position="180"/>
        <end position="208"/>
    </location>
</feature>
<organism evidence="3 4">
    <name type="scientific">Streptomyces pyxinae</name>
    <dbReference type="NCBI Taxonomy" id="2970734"/>
    <lineage>
        <taxon>Bacteria</taxon>
        <taxon>Bacillati</taxon>
        <taxon>Actinomycetota</taxon>
        <taxon>Actinomycetes</taxon>
        <taxon>Kitasatosporales</taxon>
        <taxon>Streptomycetaceae</taxon>
        <taxon>Streptomyces</taxon>
    </lineage>
</organism>
<dbReference type="Proteomes" id="UP001431313">
    <property type="component" value="Unassembled WGS sequence"/>
</dbReference>
<dbReference type="EMBL" id="JANUGQ010000025">
    <property type="protein sequence ID" value="MCS0638654.1"/>
    <property type="molecule type" value="Genomic_DNA"/>
</dbReference>
<keyword evidence="4" id="KW-1185">Reference proteome</keyword>
<feature type="region of interest" description="Disordered" evidence="1">
    <location>
        <begin position="135"/>
        <end position="208"/>
    </location>
</feature>
<gene>
    <name evidence="3" type="ORF">NX801_23955</name>
</gene>
<keyword evidence="2" id="KW-0812">Transmembrane</keyword>
<feature type="compositionally biased region" description="Basic and acidic residues" evidence="1">
    <location>
        <begin position="136"/>
        <end position="153"/>
    </location>
</feature>
<feature type="compositionally biased region" description="Basic and acidic residues" evidence="1">
    <location>
        <begin position="1"/>
        <end position="12"/>
    </location>
</feature>
<proteinExistence type="predicted"/>
<protein>
    <recommendedName>
        <fullName evidence="5">DUF4232 domain-containing protein</fullName>
    </recommendedName>
</protein>
<keyword evidence="2" id="KW-0472">Membrane</keyword>
<keyword evidence="2" id="KW-1133">Transmembrane helix</keyword>
<comment type="caution">
    <text evidence="3">The sequence shown here is derived from an EMBL/GenBank/DDBJ whole genome shotgun (WGS) entry which is preliminary data.</text>
</comment>
<evidence type="ECO:0000313" key="3">
    <source>
        <dbReference type="EMBL" id="MCS0638654.1"/>
    </source>
</evidence>
<reference evidence="3" key="1">
    <citation type="submission" date="2022-08" db="EMBL/GenBank/DDBJ databases">
        <authorList>
            <person name="Somphong A."/>
            <person name="Phongsopitanun W."/>
        </authorList>
    </citation>
    <scope>NUCLEOTIDE SEQUENCE</scope>
    <source>
        <strain evidence="3">LP05-1</strain>
    </source>
</reference>
<evidence type="ECO:0000256" key="2">
    <source>
        <dbReference type="SAM" id="Phobius"/>
    </source>
</evidence>
<feature type="transmembrane region" description="Helical" evidence="2">
    <location>
        <begin position="97"/>
        <end position="116"/>
    </location>
</feature>
<feature type="compositionally biased region" description="Gly residues" evidence="1">
    <location>
        <begin position="22"/>
        <end position="34"/>
    </location>
</feature>
<evidence type="ECO:0000313" key="4">
    <source>
        <dbReference type="Proteomes" id="UP001431313"/>
    </source>
</evidence>
<evidence type="ECO:0000256" key="1">
    <source>
        <dbReference type="SAM" id="MobiDB-lite"/>
    </source>
</evidence>
<dbReference type="RefSeq" id="WP_258789960.1">
    <property type="nucleotide sequence ID" value="NZ_JANUGQ010000025.1"/>
</dbReference>
<evidence type="ECO:0008006" key="5">
    <source>
        <dbReference type="Google" id="ProtNLM"/>
    </source>
</evidence>